<feature type="transmembrane region" description="Helical" evidence="1">
    <location>
        <begin position="288"/>
        <end position="308"/>
    </location>
</feature>
<protein>
    <submittedName>
        <fullName evidence="2">Bacterial membrane protein YfhO</fullName>
    </submittedName>
</protein>
<sequence>MLACLLVSAWPLRGGLLAGGDAVAMAVDTGSAVAPWRQAVEASESASGAGPSLTRPRNPELSDQGLVFYPFHRWVVRSWLAGDAPLWCPLVYCGAPAVGNPQAGVLDPQVAALALAEAVGGPRGFHAAIDLLAWARLALAGLGAYLLARVLGLRWTGAALAAVGFGLSGYLVLWLNHSLGHVTPFLPWVLLGVEGTRGPRPVRACLGTAAAMLGAIAGGHPETAFYVGAAAGIWALAVLREDRRAGLHALGGLALGSLAAAPVLLPFVEYLSRSGAQEVREASVERGSIELVPLLAVGLLVGGIAWLRRIVVGAATDVTAMWRAAAGMALVVVGAVLLRDSGLPATALLALVPDRFGRPGDGLAGWIGPRAYTEEASSWLPALVLLSALAALFSPRGAMRRRGLCLCLGFGALALVLRVPGLLELKRTLPVVGLGATVRLAAVSALALSLAAGSALDQAPARARRAAVVLALALAAVVGRPAASAPLSGQNRIGPESDSQLTFVVTPDERLARTGTWLEGWIAPGLPVERISIVAAPQDQTAGAALEVPTELFSEASSVALQRDPAAVAAAPTGARWFRSNYLQVNRLEVGYWRFEAHVYLPGSATAAQVRLASVSEVTRPWSARPASWIFIGLAVLLVLIPLPRRLTWLVPALAAAHGLWFSRGVNPVVPAAELFPPTATERIVLAAQGQSRFFGDPGVLVPDTGLVRGLRALDGYDGMDPAEYNAYRYFAMRPGLNALLAWNARGVDLDSAAWALLGVGHLVLGAPLEHPGWELVAGPREGAPQFAEAFVYRAREPFPRAFVATSTIRPEVFDAAGGAGWDPRTTAIYEGDWVPNEPARLARAQIVASSNNGVDVEVELDGDGLLVLTDQFFPGWTCEVDGEEREIERVDAIFRGVRLRAGDRLVRFSYQPRSLSVGLALTALAAVIATALALRARYGAAGSSNSG</sequence>
<dbReference type="InterPro" id="IPR018580">
    <property type="entry name" value="Uncharacterised_YfhO"/>
</dbReference>
<feature type="transmembrane region" description="Helical" evidence="1">
    <location>
        <begin position="915"/>
        <end position="935"/>
    </location>
</feature>
<keyword evidence="1" id="KW-0812">Transmembrane</keyword>
<organism evidence="2 3">
    <name type="scientific">Engelhardtia mirabilis</name>
    <dbReference type="NCBI Taxonomy" id="2528011"/>
    <lineage>
        <taxon>Bacteria</taxon>
        <taxon>Pseudomonadati</taxon>
        <taxon>Planctomycetota</taxon>
        <taxon>Planctomycetia</taxon>
        <taxon>Planctomycetia incertae sedis</taxon>
        <taxon>Engelhardtia</taxon>
    </lineage>
</organism>
<evidence type="ECO:0000313" key="3">
    <source>
        <dbReference type="Proteomes" id="UP000316921"/>
    </source>
</evidence>
<feature type="transmembrane region" description="Helical" evidence="1">
    <location>
        <begin position="405"/>
        <end position="423"/>
    </location>
</feature>
<proteinExistence type="predicted"/>
<feature type="transmembrane region" description="Helical" evidence="1">
    <location>
        <begin position="320"/>
        <end position="338"/>
    </location>
</feature>
<evidence type="ECO:0000256" key="1">
    <source>
        <dbReference type="SAM" id="Phobius"/>
    </source>
</evidence>
<keyword evidence="1" id="KW-0472">Membrane</keyword>
<dbReference type="AlphaFoldDB" id="A0A518BQ02"/>
<keyword evidence="1" id="KW-1133">Transmembrane helix</keyword>
<dbReference type="Proteomes" id="UP000316921">
    <property type="component" value="Chromosome"/>
</dbReference>
<feature type="transmembrane region" description="Helical" evidence="1">
    <location>
        <begin position="131"/>
        <end position="148"/>
    </location>
</feature>
<feature type="transmembrane region" description="Helical" evidence="1">
    <location>
        <begin position="429"/>
        <end position="453"/>
    </location>
</feature>
<dbReference type="RefSeq" id="WP_145068607.1">
    <property type="nucleotide sequence ID" value="NZ_CP036287.1"/>
</dbReference>
<dbReference type="PANTHER" id="PTHR38454:SF1">
    <property type="entry name" value="INTEGRAL MEMBRANE PROTEIN"/>
    <property type="match status" value="1"/>
</dbReference>
<dbReference type="PANTHER" id="PTHR38454">
    <property type="entry name" value="INTEGRAL MEMBRANE PROTEIN-RELATED"/>
    <property type="match status" value="1"/>
</dbReference>
<dbReference type="Pfam" id="PF09586">
    <property type="entry name" value="YfhO"/>
    <property type="match status" value="1"/>
</dbReference>
<keyword evidence="3" id="KW-1185">Reference proteome</keyword>
<feature type="transmembrane region" description="Helical" evidence="1">
    <location>
        <begin position="246"/>
        <end position="268"/>
    </location>
</feature>
<feature type="transmembrane region" description="Helical" evidence="1">
    <location>
        <begin position="155"/>
        <end position="175"/>
    </location>
</feature>
<feature type="transmembrane region" description="Helical" evidence="1">
    <location>
        <begin position="465"/>
        <end position="483"/>
    </location>
</feature>
<dbReference type="EMBL" id="CP036287">
    <property type="protein sequence ID" value="QDU69056.1"/>
    <property type="molecule type" value="Genomic_DNA"/>
</dbReference>
<feature type="transmembrane region" description="Helical" evidence="1">
    <location>
        <begin position="376"/>
        <end position="393"/>
    </location>
</feature>
<dbReference type="KEGG" id="pbap:Pla133_41720"/>
<feature type="transmembrane region" description="Helical" evidence="1">
    <location>
        <begin position="223"/>
        <end position="239"/>
    </location>
</feature>
<evidence type="ECO:0000313" key="2">
    <source>
        <dbReference type="EMBL" id="QDU69056.1"/>
    </source>
</evidence>
<name>A0A518BQ02_9BACT</name>
<reference evidence="2 3" key="1">
    <citation type="submission" date="2019-02" db="EMBL/GenBank/DDBJ databases">
        <title>Deep-cultivation of Planctomycetes and their phenomic and genomic characterization uncovers novel biology.</title>
        <authorList>
            <person name="Wiegand S."/>
            <person name="Jogler M."/>
            <person name="Boedeker C."/>
            <person name="Pinto D."/>
            <person name="Vollmers J."/>
            <person name="Rivas-Marin E."/>
            <person name="Kohn T."/>
            <person name="Peeters S.H."/>
            <person name="Heuer A."/>
            <person name="Rast P."/>
            <person name="Oberbeckmann S."/>
            <person name="Bunk B."/>
            <person name="Jeske O."/>
            <person name="Meyerdierks A."/>
            <person name="Storesund J.E."/>
            <person name="Kallscheuer N."/>
            <person name="Luecker S."/>
            <person name="Lage O.M."/>
            <person name="Pohl T."/>
            <person name="Merkel B.J."/>
            <person name="Hornburger P."/>
            <person name="Mueller R.-W."/>
            <person name="Bruemmer F."/>
            <person name="Labrenz M."/>
            <person name="Spormann A.M."/>
            <person name="Op den Camp H."/>
            <person name="Overmann J."/>
            <person name="Amann R."/>
            <person name="Jetten M.S.M."/>
            <person name="Mascher T."/>
            <person name="Medema M.H."/>
            <person name="Devos D.P."/>
            <person name="Kaster A.-K."/>
            <person name="Ovreas L."/>
            <person name="Rohde M."/>
            <person name="Galperin M.Y."/>
            <person name="Jogler C."/>
        </authorList>
    </citation>
    <scope>NUCLEOTIDE SEQUENCE [LARGE SCALE GENOMIC DNA]</scope>
    <source>
        <strain evidence="2 3">Pla133</strain>
    </source>
</reference>
<accession>A0A518BQ02</accession>
<gene>
    <name evidence="2" type="ORF">Pla133_41720</name>
</gene>